<organism evidence="2 3">
    <name type="scientific">Motilimonas cestriensis</name>
    <dbReference type="NCBI Taxonomy" id="2742685"/>
    <lineage>
        <taxon>Bacteria</taxon>
        <taxon>Pseudomonadati</taxon>
        <taxon>Pseudomonadota</taxon>
        <taxon>Gammaproteobacteria</taxon>
        <taxon>Alteromonadales</taxon>
        <taxon>Alteromonadales genera incertae sedis</taxon>
        <taxon>Motilimonas</taxon>
    </lineage>
</organism>
<dbReference type="Proteomes" id="UP001201273">
    <property type="component" value="Unassembled WGS sequence"/>
</dbReference>
<dbReference type="InterPro" id="IPR002816">
    <property type="entry name" value="TraB/PrgY/GumN_fam"/>
</dbReference>
<proteinExistence type="predicted"/>
<dbReference type="EMBL" id="JAIMJA010000011">
    <property type="protein sequence ID" value="MCE2595623.1"/>
    <property type="molecule type" value="Genomic_DNA"/>
</dbReference>
<sequence>MKRIALFIVATLVSQFSFASNSPAFWQLTKKDHATLHILGSIHVGSAKLYPLPDHIEQAYNDASQLIVEVDMSRVTKSDLQEVQRLTHLPNPQKLADVMPIEQYRALKAMLKPLGLNRPEVKALQPWFVIISAMHLKLEQMGYLAAMGIDQHFIQNANKANKPIIQLENMQKQIWYMSQLAQESEQFVEQSMKELAQIDQLAPHLLQAWSEGDLSKLSALLVLKDQPETSLNAFQAMMSERNQDWFEQLIALPVENNAFVVVGALHLTGQSNLIQLLEQAGYQVTRLPLDAESLDIKD</sequence>
<dbReference type="RefSeq" id="WP_233053131.1">
    <property type="nucleotide sequence ID" value="NZ_JAIMJA010000011.1"/>
</dbReference>
<dbReference type="PANTHER" id="PTHR40590:SF1">
    <property type="entry name" value="CYTOPLASMIC PROTEIN"/>
    <property type="match status" value="1"/>
</dbReference>
<feature type="chain" id="PRO_5045915386" evidence="1">
    <location>
        <begin position="20"/>
        <end position="298"/>
    </location>
</feature>
<comment type="caution">
    <text evidence="2">The sequence shown here is derived from an EMBL/GenBank/DDBJ whole genome shotgun (WGS) entry which is preliminary data.</text>
</comment>
<reference evidence="2 3" key="1">
    <citation type="journal article" date="2022" name="Environ. Microbiol. Rep.">
        <title>Eco-phylogenetic analyses reveal divergent evolution of vitamin B12 metabolism in the marine bacterial family 'Psychromonadaceae'.</title>
        <authorList>
            <person name="Jin X."/>
            <person name="Yang Y."/>
            <person name="Cao H."/>
            <person name="Gao B."/>
            <person name="Zhao Z."/>
        </authorList>
    </citation>
    <scope>NUCLEOTIDE SEQUENCE [LARGE SCALE GENOMIC DNA]</scope>
    <source>
        <strain evidence="2 3">MKS20</strain>
    </source>
</reference>
<gene>
    <name evidence="2" type="ORF">K6Y31_12410</name>
</gene>
<evidence type="ECO:0000256" key="1">
    <source>
        <dbReference type="SAM" id="SignalP"/>
    </source>
</evidence>
<dbReference type="PANTHER" id="PTHR40590">
    <property type="entry name" value="CYTOPLASMIC PROTEIN-RELATED"/>
    <property type="match status" value="1"/>
</dbReference>
<dbReference type="Pfam" id="PF01963">
    <property type="entry name" value="TraB_PrgY_gumN"/>
    <property type="match status" value="1"/>
</dbReference>
<feature type="signal peptide" evidence="1">
    <location>
        <begin position="1"/>
        <end position="19"/>
    </location>
</feature>
<keyword evidence="1" id="KW-0732">Signal</keyword>
<dbReference type="CDD" id="cd14789">
    <property type="entry name" value="Tiki"/>
    <property type="match status" value="1"/>
</dbReference>
<evidence type="ECO:0000313" key="2">
    <source>
        <dbReference type="EMBL" id="MCE2595623.1"/>
    </source>
</evidence>
<protein>
    <submittedName>
        <fullName evidence="2">TraB/GumN family protein</fullName>
    </submittedName>
</protein>
<keyword evidence="3" id="KW-1185">Reference proteome</keyword>
<name>A0ABS8WD37_9GAMM</name>
<dbReference type="InterPro" id="IPR047111">
    <property type="entry name" value="YbaP-like"/>
</dbReference>
<evidence type="ECO:0000313" key="3">
    <source>
        <dbReference type="Proteomes" id="UP001201273"/>
    </source>
</evidence>
<accession>A0ABS8WD37</accession>